<evidence type="ECO:0000259" key="2">
    <source>
        <dbReference type="Pfam" id="PF13280"/>
    </source>
</evidence>
<evidence type="ECO:0000259" key="3">
    <source>
        <dbReference type="Pfam" id="PF25583"/>
    </source>
</evidence>
<dbReference type="PIRSF" id="PIRSF016838">
    <property type="entry name" value="PafC"/>
    <property type="match status" value="1"/>
</dbReference>
<dbReference type="AlphaFoldDB" id="A0A8J7W1F7"/>
<dbReference type="Pfam" id="PF08279">
    <property type="entry name" value="HTH_11"/>
    <property type="match status" value="1"/>
</dbReference>
<dbReference type="InterPro" id="IPR036390">
    <property type="entry name" value="WH_DNA-bd_sf"/>
</dbReference>
<dbReference type="InterPro" id="IPR013196">
    <property type="entry name" value="HTH_11"/>
</dbReference>
<organism evidence="4 5">
    <name type="scientific">Sinanaerobacter chloroacetimidivorans</name>
    <dbReference type="NCBI Taxonomy" id="2818044"/>
    <lineage>
        <taxon>Bacteria</taxon>
        <taxon>Bacillati</taxon>
        <taxon>Bacillota</taxon>
        <taxon>Clostridia</taxon>
        <taxon>Peptostreptococcales</taxon>
        <taxon>Anaerovoracaceae</taxon>
        <taxon>Sinanaerobacter</taxon>
    </lineage>
</organism>
<comment type="caution">
    <text evidence="4">The sequence shown here is derived from an EMBL/GenBank/DDBJ whole genome shotgun (WGS) entry which is preliminary data.</text>
</comment>
<dbReference type="Gene3D" id="1.10.10.10">
    <property type="entry name" value="Winged helix-like DNA-binding domain superfamily/Winged helix DNA-binding domain"/>
    <property type="match status" value="1"/>
</dbReference>
<feature type="domain" description="WYL" evidence="2">
    <location>
        <begin position="129"/>
        <end position="196"/>
    </location>
</feature>
<dbReference type="RefSeq" id="WP_227018803.1">
    <property type="nucleotide sequence ID" value="NZ_JAGSND010000008.1"/>
</dbReference>
<dbReference type="SUPFAM" id="SSF46785">
    <property type="entry name" value="Winged helix' DNA-binding domain"/>
    <property type="match status" value="1"/>
</dbReference>
<dbReference type="PANTHER" id="PTHR34580:SF1">
    <property type="entry name" value="PROTEIN PAFC"/>
    <property type="match status" value="1"/>
</dbReference>
<sequence length="304" mass="35585">MQVHRLFEIVYILLDKKTVTAKEFSRRFEVSTRTIYRDVDTLSAAGIPIFTCKGKGGGISLMDTFVLNKSILTEQEQNEILLSLQSLRAVNFPDLDPVLEKMSAIFQKQGTSWIDADFSRWGSSRREQEHFQLFKTAILNKNPVTFDYFNTKGTESRRTVEPVKLLFKGQGWYISGYCRTKKEFRLFKVNRIKNPEILGETFRREIPDIPIDEPEYSADIKNRMTTIVMNVEEEMAYRVYDEFEQESIQKNKNGSFTVTFVLPEDEWLYGYILSFGNYAEVLLPESMRDTMKRKLEESLKKYHS</sequence>
<evidence type="ECO:0000259" key="1">
    <source>
        <dbReference type="Pfam" id="PF08279"/>
    </source>
</evidence>
<dbReference type="PANTHER" id="PTHR34580">
    <property type="match status" value="1"/>
</dbReference>
<dbReference type="Pfam" id="PF13280">
    <property type="entry name" value="WYL"/>
    <property type="match status" value="1"/>
</dbReference>
<accession>A0A8J7W1F7</accession>
<reference evidence="4" key="1">
    <citation type="submission" date="2021-04" db="EMBL/GenBank/DDBJ databases">
        <title>Sinoanaerobacter chloroacetimidivorans sp. nov., an obligate anaerobic bacterium isolated from anaerobic sludge.</title>
        <authorList>
            <person name="Bao Y."/>
        </authorList>
    </citation>
    <scope>NUCLEOTIDE SEQUENCE</scope>
    <source>
        <strain evidence="4">BAD-6</strain>
    </source>
</reference>
<reference evidence="4" key="2">
    <citation type="submission" date="2021-04" db="EMBL/GenBank/DDBJ databases">
        <authorList>
            <person name="Liu J."/>
        </authorList>
    </citation>
    <scope>NUCLEOTIDE SEQUENCE</scope>
    <source>
        <strain evidence="4">BAD-6</strain>
    </source>
</reference>
<dbReference type="InterPro" id="IPR026881">
    <property type="entry name" value="WYL_dom"/>
</dbReference>
<dbReference type="InterPro" id="IPR051534">
    <property type="entry name" value="CBASS_pafABC_assoc_protein"/>
</dbReference>
<dbReference type="PROSITE" id="PS52050">
    <property type="entry name" value="WYL"/>
    <property type="match status" value="1"/>
</dbReference>
<dbReference type="EMBL" id="JAGSND010000008">
    <property type="protein sequence ID" value="MBR0598671.1"/>
    <property type="molecule type" value="Genomic_DNA"/>
</dbReference>
<gene>
    <name evidence="4" type="ORF">KCX82_12340</name>
</gene>
<dbReference type="InterPro" id="IPR028349">
    <property type="entry name" value="PafC-like"/>
</dbReference>
<proteinExistence type="predicted"/>
<feature type="domain" description="Helix-turn-helix type 11" evidence="1">
    <location>
        <begin position="5"/>
        <end position="56"/>
    </location>
</feature>
<dbReference type="Pfam" id="PF25583">
    <property type="entry name" value="WCX"/>
    <property type="match status" value="1"/>
</dbReference>
<dbReference type="Proteomes" id="UP000675664">
    <property type="component" value="Unassembled WGS sequence"/>
</dbReference>
<dbReference type="InterPro" id="IPR036388">
    <property type="entry name" value="WH-like_DNA-bd_sf"/>
</dbReference>
<evidence type="ECO:0000313" key="5">
    <source>
        <dbReference type="Proteomes" id="UP000675664"/>
    </source>
</evidence>
<keyword evidence="5" id="KW-1185">Reference proteome</keyword>
<feature type="domain" description="WCX" evidence="3">
    <location>
        <begin position="226"/>
        <end position="297"/>
    </location>
</feature>
<dbReference type="InterPro" id="IPR057727">
    <property type="entry name" value="WCX_dom"/>
</dbReference>
<name>A0A8J7W1F7_9FIRM</name>
<evidence type="ECO:0000313" key="4">
    <source>
        <dbReference type="EMBL" id="MBR0598671.1"/>
    </source>
</evidence>
<protein>
    <submittedName>
        <fullName evidence="4">YafY family transcriptional regulator</fullName>
    </submittedName>
</protein>